<reference evidence="2" key="1">
    <citation type="submission" date="2014-11" db="EMBL/GenBank/DDBJ databases">
        <authorList>
            <person name="Amaro Gonzalez C."/>
        </authorList>
    </citation>
    <scope>NUCLEOTIDE SEQUENCE</scope>
</reference>
<evidence type="ECO:0000256" key="1">
    <source>
        <dbReference type="SAM" id="Phobius"/>
    </source>
</evidence>
<dbReference type="EMBL" id="GBXM01082523">
    <property type="protein sequence ID" value="JAH26054.1"/>
    <property type="molecule type" value="Transcribed_RNA"/>
</dbReference>
<reference evidence="2" key="2">
    <citation type="journal article" date="2015" name="Fish Shellfish Immunol.">
        <title>Early steps in the European eel (Anguilla anguilla)-Vibrio vulnificus interaction in the gills: Role of the RtxA13 toxin.</title>
        <authorList>
            <person name="Callol A."/>
            <person name="Pajuelo D."/>
            <person name="Ebbesson L."/>
            <person name="Teles M."/>
            <person name="MacKenzie S."/>
            <person name="Amaro C."/>
        </authorList>
    </citation>
    <scope>NUCLEOTIDE SEQUENCE</scope>
</reference>
<proteinExistence type="predicted"/>
<feature type="transmembrane region" description="Helical" evidence="1">
    <location>
        <begin position="20"/>
        <end position="40"/>
    </location>
</feature>
<dbReference type="AlphaFoldDB" id="A0A0E9RAC5"/>
<protein>
    <submittedName>
        <fullName evidence="2">Uncharacterized protein</fullName>
    </submittedName>
</protein>
<organism evidence="2">
    <name type="scientific">Anguilla anguilla</name>
    <name type="common">European freshwater eel</name>
    <name type="synonym">Muraena anguilla</name>
    <dbReference type="NCBI Taxonomy" id="7936"/>
    <lineage>
        <taxon>Eukaryota</taxon>
        <taxon>Metazoa</taxon>
        <taxon>Chordata</taxon>
        <taxon>Craniata</taxon>
        <taxon>Vertebrata</taxon>
        <taxon>Euteleostomi</taxon>
        <taxon>Actinopterygii</taxon>
        <taxon>Neopterygii</taxon>
        <taxon>Teleostei</taxon>
        <taxon>Anguilliformes</taxon>
        <taxon>Anguillidae</taxon>
        <taxon>Anguilla</taxon>
    </lineage>
</organism>
<accession>A0A0E9RAC5</accession>
<sequence>MPSQGIPAIEYTKMKSQNYIYVNIVFNLFDLTCMVCKYVYMIDY</sequence>
<keyword evidence="1" id="KW-0472">Membrane</keyword>
<keyword evidence="1" id="KW-1133">Transmembrane helix</keyword>
<name>A0A0E9RAC5_ANGAN</name>
<evidence type="ECO:0000313" key="2">
    <source>
        <dbReference type="EMBL" id="JAH26054.1"/>
    </source>
</evidence>
<keyword evidence="1" id="KW-0812">Transmembrane</keyword>